<comment type="cofactor">
    <cofactor evidence="1">
        <name>[4Fe-4S] cluster</name>
        <dbReference type="ChEBI" id="CHEBI:49883"/>
    </cofactor>
</comment>
<name>A0A1M5IBL6_9BACT</name>
<dbReference type="InterPro" id="IPR058240">
    <property type="entry name" value="rSAM_sf"/>
</dbReference>
<proteinExistence type="inferred from homology"/>
<dbReference type="GO" id="GO:0046872">
    <property type="term" value="F:metal ion binding"/>
    <property type="evidence" value="ECO:0007669"/>
    <property type="project" value="UniProtKB-KW"/>
</dbReference>
<keyword evidence="12" id="KW-0456">Lyase</keyword>
<feature type="domain" description="Radical SAM core" evidence="11">
    <location>
        <begin position="22"/>
        <end position="309"/>
    </location>
</feature>
<dbReference type="InterPro" id="IPR017900">
    <property type="entry name" value="4Fe4S_Fe_S_CS"/>
</dbReference>
<evidence type="ECO:0000256" key="4">
    <source>
        <dbReference type="ARBA" id="ARBA00022485"/>
    </source>
</evidence>
<dbReference type="InterPro" id="IPR001989">
    <property type="entry name" value="Radical_activat_CS"/>
</dbReference>
<evidence type="ECO:0000259" key="11">
    <source>
        <dbReference type="PROSITE" id="PS51918"/>
    </source>
</evidence>
<dbReference type="InterPro" id="IPR034457">
    <property type="entry name" value="Organic_radical-activating"/>
</dbReference>
<dbReference type="PROSITE" id="PS00198">
    <property type="entry name" value="4FE4S_FER_1"/>
    <property type="match status" value="1"/>
</dbReference>
<dbReference type="EMBL" id="FQVB01000054">
    <property type="protein sequence ID" value="SHG25696.1"/>
    <property type="molecule type" value="Genomic_DNA"/>
</dbReference>
<dbReference type="CDD" id="cd01335">
    <property type="entry name" value="Radical_SAM"/>
    <property type="match status" value="1"/>
</dbReference>
<reference evidence="13" key="1">
    <citation type="submission" date="2016-11" db="EMBL/GenBank/DDBJ databases">
        <authorList>
            <person name="Varghese N."/>
            <person name="Submissions S."/>
        </authorList>
    </citation>
    <scope>NUCLEOTIDE SEQUENCE [LARGE SCALE GENOMIC DNA]</scope>
    <source>
        <strain evidence="13">DSM 9756</strain>
    </source>
</reference>
<dbReference type="Pfam" id="PF04055">
    <property type="entry name" value="Radical_SAM"/>
    <property type="match status" value="1"/>
</dbReference>
<dbReference type="NCBIfam" id="TIGR02494">
    <property type="entry name" value="PFLE_PFLC"/>
    <property type="match status" value="1"/>
</dbReference>
<dbReference type="InterPro" id="IPR017896">
    <property type="entry name" value="4Fe4S_Fe-S-bd"/>
</dbReference>
<keyword evidence="4" id="KW-0004">4Fe-4S</keyword>
<dbReference type="Gene3D" id="3.30.70.20">
    <property type="match status" value="1"/>
</dbReference>
<dbReference type="PANTHER" id="PTHR30352:SF4">
    <property type="entry name" value="PYRUVATE FORMATE-LYASE 2-ACTIVATING ENZYME"/>
    <property type="match status" value="1"/>
</dbReference>
<keyword evidence="7" id="KW-0560">Oxidoreductase</keyword>
<keyword evidence="8" id="KW-0408">Iron</keyword>
<dbReference type="PIRSF" id="PIRSF000371">
    <property type="entry name" value="PFL_act_enz"/>
    <property type="match status" value="1"/>
</dbReference>
<keyword evidence="6" id="KW-0479">Metal-binding</keyword>
<dbReference type="RefSeq" id="WP_073041934.1">
    <property type="nucleotide sequence ID" value="NZ_FQVB01000054.1"/>
</dbReference>
<keyword evidence="5" id="KW-0949">S-adenosyl-L-methionine</keyword>
<evidence type="ECO:0000256" key="2">
    <source>
        <dbReference type="ARBA" id="ARBA00009777"/>
    </source>
</evidence>
<dbReference type="InterPro" id="IPR007197">
    <property type="entry name" value="rSAM"/>
</dbReference>
<comment type="similarity">
    <text evidence="2">Belongs to the organic radical-activating enzymes family.</text>
</comment>
<gene>
    <name evidence="12" type="ORF">SAMN02745206_03567</name>
</gene>
<organism evidence="12 13">
    <name type="scientific">Desulfacinum infernum DSM 9756</name>
    <dbReference type="NCBI Taxonomy" id="1121391"/>
    <lineage>
        <taxon>Bacteria</taxon>
        <taxon>Pseudomonadati</taxon>
        <taxon>Thermodesulfobacteriota</taxon>
        <taxon>Syntrophobacteria</taxon>
        <taxon>Syntrophobacterales</taxon>
        <taxon>Syntrophobacteraceae</taxon>
        <taxon>Desulfacinum</taxon>
    </lineage>
</organism>
<keyword evidence="9" id="KW-0411">Iron-sulfur</keyword>
<keyword evidence="12" id="KW-0670">Pyruvate</keyword>
<evidence type="ECO:0000259" key="10">
    <source>
        <dbReference type="PROSITE" id="PS51379"/>
    </source>
</evidence>
<evidence type="ECO:0000256" key="7">
    <source>
        <dbReference type="ARBA" id="ARBA00023002"/>
    </source>
</evidence>
<sequence>MSAQTDRNTKGILFNIQKYSVHDGPGIRTILFLKGCSLRCRWCSNPESQSAAPELAFNRDKCLGEEHCQRCHHVCRNQALGVAQDGKMVWNPDDCRQCHACAEACPNKALIVYGYETTVDQALRRVEEDEAFYSRSGGGVTLSGGEPLVQAEFAMALLREAKRRRIHTCIETCGMVPWNVLREAAQYLDHVLYDVKLADSEKHRMATGAGNEVILENLRRLRREFPDLPITVRTPVIPGINDTPEDIRAIAEIVREVGGMDYELLGYHRMGTPKYVYLGRSYELTEPNLDEGRLEELRALARKVLESGKEAPRGLCA</sequence>
<evidence type="ECO:0000313" key="12">
    <source>
        <dbReference type="EMBL" id="SHG25696.1"/>
    </source>
</evidence>
<dbReference type="InterPro" id="IPR006638">
    <property type="entry name" value="Elp3/MiaA/NifB-like_rSAM"/>
</dbReference>
<evidence type="ECO:0000256" key="5">
    <source>
        <dbReference type="ARBA" id="ARBA00022691"/>
    </source>
</evidence>
<evidence type="ECO:0000256" key="3">
    <source>
        <dbReference type="ARBA" id="ARBA00011245"/>
    </source>
</evidence>
<dbReference type="PROSITE" id="PS01087">
    <property type="entry name" value="RADICAL_ACTIVATING"/>
    <property type="match status" value="1"/>
</dbReference>
<evidence type="ECO:0000313" key="13">
    <source>
        <dbReference type="Proteomes" id="UP000184076"/>
    </source>
</evidence>
<dbReference type="OrthoDB" id="9782387at2"/>
<dbReference type="PANTHER" id="PTHR30352">
    <property type="entry name" value="PYRUVATE FORMATE-LYASE-ACTIVATING ENZYME"/>
    <property type="match status" value="1"/>
</dbReference>
<comment type="subunit">
    <text evidence="3">Monomer.</text>
</comment>
<dbReference type="GO" id="GO:0016829">
    <property type="term" value="F:lyase activity"/>
    <property type="evidence" value="ECO:0007669"/>
    <property type="project" value="UniProtKB-KW"/>
</dbReference>
<accession>A0A1M5IBL6</accession>
<dbReference type="Gene3D" id="3.80.30.10">
    <property type="entry name" value="pyruvate-formate lyase- activating enzyme"/>
    <property type="match status" value="1"/>
</dbReference>
<dbReference type="GO" id="GO:0016491">
    <property type="term" value="F:oxidoreductase activity"/>
    <property type="evidence" value="ECO:0007669"/>
    <property type="project" value="UniProtKB-KW"/>
</dbReference>
<dbReference type="SMART" id="SM00729">
    <property type="entry name" value="Elp3"/>
    <property type="match status" value="1"/>
</dbReference>
<dbReference type="AlphaFoldDB" id="A0A1M5IBL6"/>
<feature type="domain" description="4Fe-4S ferredoxin-type" evidence="10">
    <location>
        <begin position="53"/>
        <end position="85"/>
    </location>
</feature>
<dbReference type="Pfam" id="PF13353">
    <property type="entry name" value="Fer4_12"/>
    <property type="match status" value="1"/>
</dbReference>
<protein>
    <submittedName>
        <fullName evidence="12">Pyruvate formate lyase activating enzyme</fullName>
    </submittedName>
</protein>
<dbReference type="InterPro" id="IPR012839">
    <property type="entry name" value="Organic_radical_activase"/>
</dbReference>
<dbReference type="SFLD" id="SFLDG01066">
    <property type="entry name" value="organic_radical-activating_enz"/>
    <property type="match status" value="1"/>
</dbReference>
<dbReference type="SFLD" id="SFLDS00029">
    <property type="entry name" value="Radical_SAM"/>
    <property type="match status" value="1"/>
</dbReference>
<evidence type="ECO:0000256" key="6">
    <source>
        <dbReference type="ARBA" id="ARBA00022723"/>
    </source>
</evidence>
<evidence type="ECO:0000256" key="8">
    <source>
        <dbReference type="ARBA" id="ARBA00023004"/>
    </source>
</evidence>
<feature type="domain" description="4Fe-4S ferredoxin-type" evidence="10">
    <location>
        <begin position="86"/>
        <end position="115"/>
    </location>
</feature>
<dbReference type="GO" id="GO:0051539">
    <property type="term" value="F:4 iron, 4 sulfur cluster binding"/>
    <property type="evidence" value="ECO:0007669"/>
    <property type="project" value="UniProtKB-KW"/>
</dbReference>
<dbReference type="InterPro" id="IPR040074">
    <property type="entry name" value="BssD/PflA/YjjW"/>
</dbReference>
<dbReference type="STRING" id="1121391.SAMN02745206_03567"/>
<dbReference type="PROSITE" id="PS51918">
    <property type="entry name" value="RADICAL_SAM"/>
    <property type="match status" value="1"/>
</dbReference>
<keyword evidence="13" id="KW-1185">Reference proteome</keyword>
<evidence type="ECO:0000256" key="9">
    <source>
        <dbReference type="ARBA" id="ARBA00023014"/>
    </source>
</evidence>
<evidence type="ECO:0000256" key="1">
    <source>
        <dbReference type="ARBA" id="ARBA00001966"/>
    </source>
</evidence>
<dbReference type="PROSITE" id="PS51379">
    <property type="entry name" value="4FE4S_FER_2"/>
    <property type="match status" value="2"/>
</dbReference>
<dbReference type="Proteomes" id="UP000184076">
    <property type="component" value="Unassembled WGS sequence"/>
</dbReference>
<dbReference type="SUPFAM" id="SSF54862">
    <property type="entry name" value="4Fe-4S ferredoxins"/>
    <property type="match status" value="1"/>
</dbReference>
<dbReference type="SUPFAM" id="SSF102114">
    <property type="entry name" value="Radical SAM enzymes"/>
    <property type="match status" value="1"/>
</dbReference>
<dbReference type="SFLD" id="SFLDG01118">
    <property type="entry name" value="activating_enzymes__group_2"/>
    <property type="match status" value="1"/>
</dbReference>